<protein>
    <submittedName>
        <fullName evidence="1">Uncharacterized protein</fullName>
    </submittedName>
</protein>
<accession>A0A9W9VV40</accession>
<dbReference type="Proteomes" id="UP001147782">
    <property type="component" value="Unassembled WGS sequence"/>
</dbReference>
<reference evidence="1" key="2">
    <citation type="journal article" date="2023" name="IMA Fungus">
        <title>Comparative genomic study of the Penicillium genus elucidates a diverse pangenome and 15 lateral gene transfer events.</title>
        <authorList>
            <person name="Petersen C."/>
            <person name="Sorensen T."/>
            <person name="Nielsen M.R."/>
            <person name="Sondergaard T.E."/>
            <person name="Sorensen J.L."/>
            <person name="Fitzpatrick D.A."/>
            <person name="Frisvad J.C."/>
            <person name="Nielsen K.L."/>
        </authorList>
    </citation>
    <scope>NUCLEOTIDE SEQUENCE</scope>
    <source>
        <strain evidence="1">IBT 29864</strain>
    </source>
</reference>
<comment type="caution">
    <text evidence="1">The sequence shown here is derived from an EMBL/GenBank/DDBJ whole genome shotgun (WGS) entry which is preliminary data.</text>
</comment>
<sequence>MANHRWQLIVTADYPKSIHQQYRKLRAENPDKFYTTANVAPAKLDDLLDGRDIGYRMDDGIPAPGTKPLAKFKLANLHVVVKESKSTSLCGKL</sequence>
<keyword evidence="2" id="KW-1185">Reference proteome</keyword>
<dbReference type="RefSeq" id="XP_056560518.1">
    <property type="nucleotide sequence ID" value="XM_056693789.1"/>
</dbReference>
<evidence type="ECO:0000313" key="1">
    <source>
        <dbReference type="EMBL" id="KAJ5389790.1"/>
    </source>
</evidence>
<dbReference type="AlphaFoldDB" id="A0A9W9VV40"/>
<organism evidence="1 2">
    <name type="scientific">Penicillium cataractarum</name>
    <dbReference type="NCBI Taxonomy" id="2100454"/>
    <lineage>
        <taxon>Eukaryota</taxon>
        <taxon>Fungi</taxon>
        <taxon>Dikarya</taxon>
        <taxon>Ascomycota</taxon>
        <taxon>Pezizomycotina</taxon>
        <taxon>Eurotiomycetes</taxon>
        <taxon>Eurotiomycetidae</taxon>
        <taxon>Eurotiales</taxon>
        <taxon>Aspergillaceae</taxon>
        <taxon>Penicillium</taxon>
    </lineage>
</organism>
<evidence type="ECO:0000313" key="2">
    <source>
        <dbReference type="Proteomes" id="UP001147782"/>
    </source>
</evidence>
<dbReference type="EMBL" id="JAPZBS010000001">
    <property type="protein sequence ID" value="KAJ5389790.1"/>
    <property type="molecule type" value="Genomic_DNA"/>
</dbReference>
<dbReference type="GeneID" id="81432966"/>
<gene>
    <name evidence="1" type="ORF">N7496_000858</name>
</gene>
<dbReference type="OrthoDB" id="2161780at2759"/>
<proteinExistence type="predicted"/>
<name>A0A9W9VV40_9EURO</name>
<reference evidence="1" key="1">
    <citation type="submission" date="2022-11" db="EMBL/GenBank/DDBJ databases">
        <authorList>
            <person name="Petersen C."/>
        </authorList>
    </citation>
    <scope>NUCLEOTIDE SEQUENCE</scope>
    <source>
        <strain evidence="1">IBT 29864</strain>
    </source>
</reference>